<proteinExistence type="predicted"/>
<evidence type="ECO:0008006" key="4">
    <source>
        <dbReference type="Google" id="ProtNLM"/>
    </source>
</evidence>
<feature type="region of interest" description="Disordered" evidence="1">
    <location>
        <begin position="135"/>
        <end position="155"/>
    </location>
</feature>
<dbReference type="EMBL" id="AP014864">
    <property type="protein sequence ID" value="BAR86659.1"/>
    <property type="molecule type" value="Genomic_DNA"/>
</dbReference>
<dbReference type="AlphaFoldDB" id="A0A9W4ADM0"/>
<feature type="compositionally biased region" description="Polar residues" evidence="1">
    <location>
        <begin position="135"/>
        <end position="145"/>
    </location>
</feature>
<name>A0A9W4ADM0_BACTO</name>
<sequence>MRVEIVKLKEVEVVNVDGQFKAIEKNHQTVPYFITNHAMQRGQSLGLIEQSLMQSLFKMKDLANANPNEIDSDSLQGFNEVEIQKIIYLGCLGANKQFPYDFDQFMERFHYSFEDTMKLYSNLISNVTTGQTNKFAKGLANSTKGSGKKRQSHRK</sequence>
<evidence type="ECO:0000313" key="3">
    <source>
        <dbReference type="Proteomes" id="UP000055316"/>
    </source>
</evidence>
<dbReference type="Proteomes" id="UP000055316">
    <property type="component" value="Chromosome"/>
</dbReference>
<reference evidence="2 3" key="1">
    <citation type="submission" date="2015-05" db="EMBL/GenBank/DDBJ databases">
        <title>Whole genome sequence of Bacillus thuringiensis serovar tolworthi Pasteur Institute Standard strain.</title>
        <authorList>
            <person name="Kanda K."/>
            <person name="Nakashima K."/>
            <person name="Nagano Y."/>
        </authorList>
    </citation>
    <scope>NUCLEOTIDE SEQUENCE [LARGE SCALE GENOMIC DNA]</scope>
    <source>
        <strain evidence="2 3">Pasteur Institute Standard strain</strain>
    </source>
</reference>
<feature type="compositionally biased region" description="Basic residues" evidence="1">
    <location>
        <begin position="146"/>
        <end position="155"/>
    </location>
</feature>
<organism evidence="2 3">
    <name type="scientific">Bacillus thuringiensis subsp. tolworthi</name>
    <dbReference type="NCBI Taxonomy" id="1442"/>
    <lineage>
        <taxon>Bacteria</taxon>
        <taxon>Bacillati</taxon>
        <taxon>Bacillota</taxon>
        <taxon>Bacilli</taxon>
        <taxon>Bacillales</taxon>
        <taxon>Bacillaceae</taxon>
        <taxon>Bacillus</taxon>
        <taxon>Bacillus cereus group</taxon>
    </lineage>
</organism>
<dbReference type="RefSeq" id="WP_060852447.1">
    <property type="nucleotide sequence ID" value="NZ_AP014864.1"/>
</dbReference>
<accession>A0A9W4ADM0</accession>
<evidence type="ECO:0000313" key="2">
    <source>
        <dbReference type="EMBL" id="BAR86659.1"/>
    </source>
</evidence>
<gene>
    <name evidence="2" type="ORF">KNN_05858</name>
</gene>
<evidence type="ECO:0000256" key="1">
    <source>
        <dbReference type="SAM" id="MobiDB-lite"/>
    </source>
</evidence>
<protein>
    <recommendedName>
        <fullName evidence="4">Phage protein</fullName>
    </recommendedName>
</protein>